<evidence type="ECO:0000313" key="3">
    <source>
        <dbReference type="Proteomes" id="UP000294847"/>
    </source>
</evidence>
<dbReference type="AlphaFoldDB" id="A0A4P7NDD6"/>
<name>A0A4P7NDD6_PYROR</name>
<feature type="region of interest" description="Disordered" evidence="1">
    <location>
        <begin position="141"/>
        <end position="163"/>
    </location>
</feature>
<gene>
    <name evidence="2" type="ORF">PoMZ_04790</name>
</gene>
<dbReference type="Proteomes" id="UP000294847">
    <property type="component" value="Chromosome 3"/>
</dbReference>
<dbReference type="EMBL" id="CP034206">
    <property type="protein sequence ID" value="QBZ59826.1"/>
    <property type="molecule type" value="Genomic_DNA"/>
</dbReference>
<evidence type="ECO:0000256" key="1">
    <source>
        <dbReference type="SAM" id="MobiDB-lite"/>
    </source>
</evidence>
<proteinExistence type="predicted"/>
<accession>A0A4P7NDD6</accession>
<evidence type="ECO:0000313" key="2">
    <source>
        <dbReference type="EMBL" id="QBZ59826.1"/>
    </source>
</evidence>
<organism evidence="2 3">
    <name type="scientific">Pyricularia oryzae</name>
    <name type="common">Rice blast fungus</name>
    <name type="synonym">Magnaporthe oryzae</name>
    <dbReference type="NCBI Taxonomy" id="318829"/>
    <lineage>
        <taxon>Eukaryota</taxon>
        <taxon>Fungi</taxon>
        <taxon>Dikarya</taxon>
        <taxon>Ascomycota</taxon>
        <taxon>Pezizomycotina</taxon>
        <taxon>Sordariomycetes</taxon>
        <taxon>Sordariomycetidae</taxon>
        <taxon>Magnaporthales</taxon>
        <taxon>Pyriculariaceae</taxon>
        <taxon>Pyricularia</taxon>
    </lineage>
</organism>
<sequence length="214" mass="23759">MKTAVGWLQQQVVLEEPPTVIQSINPQIHPQVLSQPGNLVETHLCPRLQLWLKVVSVDLRQVRSWDPDHPANMALTMLWGRHAPLEALQKALVVERFFAGIGKNAKWRLYLAMSRFGLQAHVRHSRPSTCILTSKPQLTLPLTEGKETPPVAGEEEDDGIHGTPAKAAADKALQRLAQTSPAVDLVRCTTCPSSRRIECALRGDYRAPGRYTEA</sequence>
<reference evidence="2 3" key="1">
    <citation type="journal article" date="2019" name="Mol. Biol. Evol.">
        <title>Blast fungal genomes show frequent chromosomal changes, gene gains and losses, and effector gene turnover.</title>
        <authorList>
            <person name="Gomez Luciano L.B."/>
            <person name="Jason Tsai I."/>
            <person name="Chuma I."/>
            <person name="Tosa Y."/>
            <person name="Chen Y.H."/>
            <person name="Li J.Y."/>
            <person name="Li M.Y."/>
            <person name="Jade Lu M.Y."/>
            <person name="Nakayashiki H."/>
            <person name="Li W.H."/>
        </authorList>
    </citation>
    <scope>NUCLEOTIDE SEQUENCE [LARGE SCALE GENOMIC DNA]</scope>
    <source>
        <strain evidence="2">MZ5-1-6</strain>
    </source>
</reference>
<protein>
    <submittedName>
        <fullName evidence="2">Uncharacterized protein</fullName>
    </submittedName>
</protein>